<reference evidence="3 4" key="1">
    <citation type="submission" date="2019-01" db="EMBL/GenBank/DDBJ databases">
        <title>Draft genome sequence of Psathyrella aberdarensis IHI B618.</title>
        <authorList>
            <person name="Buettner E."/>
            <person name="Kellner H."/>
        </authorList>
    </citation>
    <scope>NUCLEOTIDE SEQUENCE [LARGE SCALE GENOMIC DNA]</scope>
    <source>
        <strain evidence="3 4">IHI B618</strain>
    </source>
</reference>
<evidence type="ECO:0000313" key="3">
    <source>
        <dbReference type="EMBL" id="RXW21650.1"/>
    </source>
</evidence>
<feature type="region of interest" description="Disordered" evidence="2">
    <location>
        <begin position="236"/>
        <end position="552"/>
    </location>
</feature>
<feature type="compositionally biased region" description="Polar residues" evidence="2">
    <location>
        <begin position="101"/>
        <end position="113"/>
    </location>
</feature>
<dbReference type="OrthoDB" id="6375767at2759"/>
<feature type="compositionally biased region" description="Polar residues" evidence="2">
    <location>
        <begin position="348"/>
        <end position="360"/>
    </location>
</feature>
<feature type="region of interest" description="Disordered" evidence="2">
    <location>
        <begin position="585"/>
        <end position="770"/>
    </location>
</feature>
<comment type="caution">
    <text evidence="3">The sequence shown here is derived from an EMBL/GenBank/DDBJ whole genome shotgun (WGS) entry which is preliminary data.</text>
</comment>
<feature type="compositionally biased region" description="Pro residues" evidence="2">
    <location>
        <begin position="537"/>
        <end position="546"/>
    </location>
</feature>
<dbReference type="STRING" id="2316362.A0A4Q2DN57"/>
<feature type="compositionally biased region" description="Low complexity" evidence="2">
    <location>
        <begin position="654"/>
        <end position="665"/>
    </location>
</feature>
<protein>
    <submittedName>
        <fullName evidence="3">Uncharacterized protein</fullName>
    </submittedName>
</protein>
<evidence type="ECO:0000256" key="1">
    <source>
        <dbReference type="SAM" id="Coils"/>
    </source>
</evidence>
<feature type="compositionally biased region" description="Polar residues" evidence="2">
    <location>
        <begin position="237"/>
        <end position="250"/>
    </location>
</feature>
<feature type="compositionally biased region" description="Polar residues" evidence="2">
    <location>
        <begin position="424"/>
        <end position="433"/>
    </location>
</feature>
<dbReference type="AlphaFoldDB" id="A0A4Q2DN57"/>
<feature type="region of interest" description="Disordered" evidence="2">
    <location>
        <begin position="161"/>
        <end position="186"/>
    </location>
</feature>
<accession>A0A4Q2DN57</accession>
<feature type="compositionally biased region" description="Polar residues" evidence="2">
    <location>
        <begin position="316"/>
        <end position="326"/>
    </location>
</feature>
<feature type="region of interest" description="Disordered" evidence="2">
    <location>
        <begin position="101"/>
        <end position="121"/>
    </location>
</feature>
<dbReference type="EMBL" id="SDEE01000100">
    <property type="protein sequence ID" value="RXW21650.1"/>
    <property type="molecule type" value="Genomic_DNA"/>
</dbReference>
<dbReference type="Proteomes" id="UP000290288">
    <property type="component" value="Unassembled WGS sequence"/>
</dbReference>
<feature type="compositionally biased region" description="Pro residues" evidence="2">
    <location>
        <begin position="680"/>
        <end position="694"/>
    </location>
</feature>
<feature type="compositionally biased region" description="Polar residues" evidence="2">
    <location>
        <begin position="172"/>
        <end position="185"/>
    </location>
</feature>
<keyword evidence="4" id="KW-1185">Reference proteome</keyword>
<feature type="compositionally biased region" description="Basic and acidic residues" evidence="2">
    <location>
        <begin position="434"/>
        <end position="450"/>
    </location>
</feature>
<feature type="compositionally biased region" description="Low complexity" evidence="2">
    <location>
        <begin position="595"/>
        <end position="607"/>
    </location>
</feature>
<name>A0A4Q2DN57_9AGAR</name>
<keyword evidence="1" id="KW-0175">Coiled coil</keyword>
<feature type="compositionally biased region" description="Polar residues" evidence="2">
    <location>
        <begin position="714"/>
        <end position="725"/>
    </location>
</feature>
<feature type="coiled-coil region" evidence="1">
    <location>
        <begin position="21"/>
        <end position="56"/>
    </location>
</feature>
<feature type="compositionally biased region" description="Polar residues" evidence="2">
    <location>
        <begin position="282"/>
        <end position="293"/>
    </location>
</feature>
<evidence type="ECO:0000313" key="4">
    <source>
        <dbReference type="Proteomes" id="UP000290288"/>
    </source>
</evidence>
<organism evidence="3 4">
    <name type="scientific">Candolleomyces aberdarensis</name>
    <dbReference type="NCBI Taxonomy" id="2316362"/>
    <lineage>
        <taxon>Eukaryota</taxon>
        <taxon>Fungi</taxon>
        <taxon>Dikarya</taxon>
        <taxon>Basidiomycota</taxon>
        <taxon>Agaricomycotina</taxon>
        <taxon>Agaricomycetes</taxon>
        <taxon>Agaricomycetidae</taxon>
        <taxon>Agaricales</taxon>
        <taxon>Agaricineae</taxon>
        <taxon>Psathyrellaceae</taxon>
        <taxon>Candolleomyces</taxon>
    </lineage>
</organism>
<proteinExistence type="predicted"/>
<evidence type="ECO:0000256" key="2">
    <source>
        <dbReference type="SAM" id="MobiDB-lite"/>
    </source>
</evidence>
<feature type="compositionally biased region" description="Polar residues" evidence="2">
    <location>
        <begin position="384"/>
        <end position="411"/>
    </location>
</feature>
<sequence>MDYRSTSSRRSVDFPKPETDLAEWTSKIKALQRQVDADEENEQRRLEEEIAAARQARLRRSSRAGRPNDSVDLCKLVPGPANHVVADKYILPPKARVSEQLNISSPPHNSSSFDKPRDPAERHGYQNEALRKIMGQNSVHLPETPASGRSEGVSLASFIGGRASGPRLNKHAPQQNAHDPTQFNQPDLKAPHPIFGKGGVAMPGMVSKKDLGGGLVKAREENKKAISDLKAVASALGSGNRTPSDSSNSYLRRPDQERQRSTSPTSGSIVGTEAAERYRPSASPTPSSTLRSQKSFERGNNRSYGTEEAERYRPSASPTPSATLKPQKSFDRGINRSYGSEDSERYRPSTSPVPSSTLKPQKSFDRGNNRSYGIEDAERYRPSASPTPRTTVKSQKSFERPSSTSFGTPKSNGGERPSSPRKPVNSTSIATKKSTPDLRDEGSWNRRQERSVSPQKTGNRERARSNPKPPVIEKGMEPTPQSSSKPWTPPIQNPGRLTPSNRERTLSTPSYLPKYPVAAQPSRSPVIATSTLARPIQPEPRLPPSTPKISASVIPSPAFQKASPAKDVTPSISRLQGRGFVQNMVKVSHGLETKSTPSSTTASPAPAEKLQPSSLRKGSVLDRWPPSTQGPTSPVSPVKSTFNTPIRRAVTIDPQTPSRSTPTTPAIAALKSTTPSQKPTRPPSTFPTDDPPLTPRTTAQLMDKMKSAAGPLGSATTMFVEQSTVDELGVKRPASRGAGQTKPADNKPTSKHHITSELPAPTGKPLIHVR</sequence>
<gene>
    <name evidence="3" type="ORF">EST38_g4215</name>
</gene>
<feature type="compositionally biased region" description="Polar residues" evidence="2">
    <location>
        <begin position="521"/>
        <end position="532"/>
    </location>
</feature>
<feature type="compositionally biased region" description="Polar residues" evidence="2">
    <location>
        <begin position="626"/>
        <end position="644"/>
    </location>
</feature>